<dbReference type="InterPro" id="IPR000602">
    <property type="entry name" value="Glyco_hydro_38_N"/>
</dbReference>
<dbReference type="GO" id="GO:0006013">
    <property type="term" value="P:mannose metabolic process"/>
    <property type="evidence" value="ECO:0007669"/>
    <property type="project" value="InterPro"/>
</dbReference>
<protein>
    <submittedName>
        <fullName evidence="6">Glycoside hydrolase family 38 C-terminal domain-containing protein</fullName>
    </submittedName>
</protein>
<dbReference type="Gene3D" id="3.20.110.10">
    <property type="entry name" value="Glycoside hydrolase 38, N terminal domain"/>
    <property type="match status" value="1"/>
</dbReference>
<dbReference type="InterPro" id="IPR015341">
    <property type="entry name" value="Glyco_hydro_38_cen"/>
</dbReference>
<dbReference type="GO" id="GO:0004559">
    <property type="term" value="F:alpha-mannosidase activity"/>
    <property type="evidence" value="ECO:0007669"/>
    <property type="project" value="InterPro"/>
</dbReference>
<dbReference type="RefSeq" id="WP_079546615.1">
    <property type="nucleotide sequence ID" value="NZ_CP117826.1"/>
</dbReference>
<dbReference type="Gene3D" id="2.60.40.2220">
    <property type="match status" value="1"/>
</dbReference>
<dbReference type="InterPro" id="IPR041147">
    <property type="entry name" value="GH38_C"/>
</dbReference>
<dbReference type="Gene3D" id="1.20.1270.50">
    <property type="entry name" value="Glycoside hydrolase family 38, central domain"/>
    <property type="match status" value="1"/>
</dbReference>
<dbReference type="Gene3D" id="3.40.50.11160">
    <property type="match status" value="1"/>
</dbReference>
<dbReference type="PANTHER" id="PTHR46017:SF2">
    <property type="entry name" value="MANNOSYLGLYCERATE HYDROLASE"/>
    <property type="match status" value="1"/>
</dbReference>
<feature type="domain" description="Glycoside hydrolase family 38 central" evidence="5">
    <location>
        <begin position="335"/>
        <end position="405"/>
    </location>
</feature>
<keyword evidence="2" id="KW-0479">Metal-binding</keyword>
<dbReference type="InterPro" id="IPR011330">
    <property type="entry name" value="Glyco_hydro/deAcase_b/a-brl"/>
</dbReference>
<dbReference type="Gene3D" id="2.60.40.2210">
    <property type="match status" value="1"/>
</dbReference>
<evidence type="ECO:0000256" key="1">
    <source>
        <dbReference type="ARBA" id="ARBA00009792"/>
    </source>
</evidence>
<accession>A0AAU8A529</accession>
<gene>
    <name evidence="6" type="ORF">PUP29_06745</name>
</gene>
<dbReference type="InterPro" id="IPR011682">
    <property type="entry name" value="Glyco_hydro_38_C"/>
</dbReference>
<keyword evidence="4" id="KW-0326">Glycosidase</keyword>
<dbReference type="AlphaFoldDB" id="A0AAU8A529"/>
<dbReference type="SMART" id="SM00872">
    <property type="entry name" value="Alpha-mann_mid"/>
    <property type="match status" value="1"/>
</dbReference>
<dbReference type="EMBL" id="CP117826">
    <property type="protein sequence ID" value="XCC61235.1"/>
    <property type="molecule type" value="Genomic_DNA"/>
</dbReference>
<reference evidence="6" key="1">
    <citation type="submission" date="2023-02" db="EMBL/GenBank/DDBJ databases">
        <title>Gut commensal Christensenella minuta modulates host metabolism via a new class of secondary bile acids.</title>
        <authorList>
            <person name="Liu C."/>
        </authorList>
    </citation>
    <scope>NUCLEOTIDE SEQUENCE</scope>
    <source>
        <strain evidence="6">CA70</strain>
    </source>
</reference>
<dbReference type="GO" id="GO:0009313">
    <property type="term" value="P:oligosaccharide catabolic process"/>
    <property type="evidence" value="ECO:0007669"/>
    <property type="project" value="TreeGrafter"/>
</dbReference>
<evidence type="ECO:0000259" key="5">
    <source>
        <dbReference type="SMART" id="SM00872"/>
    </source>
</evidence>
<dbReference type="PANTHER" id="PTHR46017">
    <property type="entry name" value="ALPHA-MANNOSIDASE 2C1"/>
    <property type="match status" value="1"/>
</dbReference>
<keyword evidence="3 6" id="KW-0378">Hydrolase</keyword>
<dbReference type="SUPFAM" id="SSF88688">
    <property type="entry name" value="Families 57/38 glycoside transferase middle domain"/>
    <property type="match status" value="1"/>
</dbReference>
<dbReference type="InterPro" id="IPR011013">
    <property type="entry name" value="Gal_mutarotase_sf_dom"/>
</dbReference>
<comment type="similarity">
    <text evidence="1">Belongs to the glycosyl hydrolase 38 family.</text>
</comment>
<dbReference type="SUPFAM" id="SSF74650">
    <property type="entry name" value="Galactose mutarotase-like"/>
    <property type="match status" value="1"/>
</dbReference>
<evidence type="ECO:0000313" key="6">
    <source>
        <dbReference type="EMBL" id="XCC61235.1"/>
    </source>
</evidence>
<evidence type="ECO:0000256" key="3">
    <source>
        <dbReference type="ARBA" id="ARBA00022801"/>
    </source>
</evidence>
<dbReference type="Pfam" id="PF17677">
    <property type="entry name" value="Glyco_hydro38C2"/>
    <property type="match status" value="1"/>
</dbReference>
<name>A0AAU8A529_9FIRM</name>
<organism evidence="6">
    <name type="scientific">Christensenella massiliensis</name>
    <dbReference type="NCBI Taxonomy" id="1805714"/>
    <lineage>
        <taxon>Bacteria</taxon>
        <taxon>Bacillati</taxon>
        <taxon>Bacillota</taxon>
        <taxon>Clostridia</taxon>
        <taxon>Christensenellales</taxon>
        <taxon>Christensenellaceae</taxon>
        <taxon>Christensenella</taxon>
    </lineage>
</organism>
<sequence length="932" mass="105690">MSKKGYVIPHTHWDREWRYALWESRVNLANMMDELIGILENQEEYKCFLLDGQFVPIKDYLFLRPENEARLKKLVADGRIRIGPWYTLPDLYPVSGESIVRNLLRGRKECEAFGGILSVGYESFGWGQPSQFPQIYKGFGIDTVIVAKKVDSSRAKNCEFAWVGKDGTTVLATRLGQEARANFFMHSYMRIMSGKEYKSDEFRFDYDAGDLVYHTADIPEYEQDYHRITDSQKIHTENLREIALKSWHAMDETLLPDDRAMMDGSDHTYAQPKIVEVLRHINKAVEEDGIVFAMSDIEEYAALLKEKLPLDTLPKVYGELRDGPPQGVTGNALMTRPMLKRKNRKVQNALMDTAEPLAVAGMLTGQAYPSIYLDTAMDYLLLSHSHDCINGVTQDKTVNDVMYRLDQAGEIADVVTQESVKHILKNIDGGAFGKSDALLLVVNPLPFPRREIVEAYVDLPREEDIWSFDILDADGNSMNVQQLARDERVIPVVSLTSRPEPFYVDRHRVQFESGLLPSGGYKVFRVVKKSTLPRKTEAWAPSRKTLGKEIAVSPLRLENEFLRADILGDGSVRLLDKKTGQEYGPLNYFEDTGDVGDYWIYYPPYQNKTFTTKGMTAELALEENTELQATVMAKLKWELPAFADRPRNYVRGRSARSEQTDIETLYVRYTLRKGENMLRVHTELDNKISDHRMAVQFETGVSPQKADAQGHFCVDQRDVLPLRDEDGRWYNEMTTQPMQDFVSVAENGRGFAVVTDCLSEYDASKPGLLSCTLMRGMKNILCTEFRSFSEYNTQDGGQSHGRLTYDYALLPHVGETLPLMETAKRFNIPAKTIQFTACTKTGGTLPAEQSFYSVEGASVSAIKKAEHSENIVIRLFNADEKAHEARIRLIQPVRKAYRTDLAEQRSGEAEVRGGAVVVEIGANKIVTLELEV</sequence>
<dbReference type="SUPFAM" id="SSF88713">
    <property type="entry name" value="Glycoside hydrolase/deacetylase"/>
    <property type="match status" value="1"/>
</dbReference>
<dbReference type="InterPro" id="IPR028995">
    <property type="entry name" value="Glyco_hydro_57/38_cen_sf"/>
</dbReference>
<dbReference type="Gene3D" id="2.70.98.30">
    <property type="entry name" value="Golgi alpha-mannosidase II, domain 4"/>
    <property type="match status" value="1"/>
</dbReference>
<dbReference type="GO" id="GO:0030246">
    <property type="term" value="F:carbohydrate binding"/>
    <property type="evidence" value="ECO:0007669"/>
    <property type="project" value="InterPro"/>
</dbReference>
<dbReference type="Pfam" id="PF09261">
    <property type="entry name" value="Alpha-mann_mid"/>
    <property type="match status" value="1"/>
</dbReference>
<dbReference type="GO" id="GO:0046872">
    <property type="term" value="F:metal ion binding"/>
    <property type="evidence" value="ECO:0007669"/>
    <property type="project" value="UniProtKB-KW"/>
</dbReference>
<evidence type="ECO:0000256" key="2">
    <source>
        <dbReference type="ARBA" id="ARBA00022723"/>
    </source>
</evidence>
<dbReference type="InterPro" id="IPR037094">
    <property type="entry name" value="Glyco_hydro_38_cen_sf"/>
</dbReference>
<evidence type="ECO:0000256" key="4">
    <source>
        <dbReference type="ARBA" id="ARBA00023295"/>
    </source>
</evidence>
<dbReference type="Pfam" id="PF01074">
    <property type="entry name" value="Glyco_hydro_38N"/>
    <property type="match status" value="1"/>
</dbReference>
<proteinExistence type="inferred from homology"/>
<dbReference type="InterPro" id="IPR027291">
    <property type="entry name" value="Glyco_hydro_38_N_sf"/>
</dbReference>
<dbReference type="Pfam" id="PF07748">
    <property type="entry name" value="Glyco_hydro_38C"/>
    <property type="match status" value="1"/>
</dbReference>